<accession>H3NJC2</accession>
<evidence type="ECO:0000259" key="1">
    <source>
        <dbReference type="Pfam" id="PF05872"/>
    </source>
</evidence>
<reference evidence="2 3" key="1">
    <citation type="submission" date="2012-01" db="EMBL/GenBank/DDBJ databases">
        <title>The Genome Sequence of Facklamia languida CCUG 37842.</title>
        <authorList>
            <consortium name="The Broad Institute Genome Sequencing Platform"/>
            <person name="Earl A."/>
            <person name="Ward D."/>
            <person name="Feldgarden M."/>
            <person name="Gevers D."/>
            <person name="Huys G."/>
            <person name="Young S.K."/>
            <person name="Zeng Q."/>
            <person name="Gargeya S."/>
            <person name="Fitzgerald M."/>
            <person name="Haas B."/>
            <person name="Abouelleil A."/>
            <person name="Alvarado L."/>
            <person name="Arachchi H.M."/>
            <person name="Berlin A."/>
            <person name="Chapman S.B."/>
            <person name="Gearin G."/>
            <person name="Goldberg J."/>
            <person name="Griggs A."/>
            <person name="Gujja S."/>
            <person name="Hansen M."/>
            <person name="Heiman D."/>
            <person name="Howarth C."/>
            <person name="Larimer J."/>
            <person name="Lui A."/>
            <person name="MacDonald P.J.P."/>
            <person name="McCowen C."/>
            <person name="Montmayeur A."/>
            <person name="Murphy C."/>
            <person name="Neiman D."/>
            <person name="Pearson M."/>
            <person name="Priest M."/>
            <person name="Roberts A."/>
            <person name="Saif S."/>
            <person name="Shea T."/>
            <person name="Sisk P."/>
            <person name="Stolte C."/>
            <person name="Sykes S."/>
            <person name="Wortman J."/>
            <person name="Nusbaum C."/>
            <person name="Birren B."/>
        </authorList>
    </citation>
    <scope>NUCLEOTIDE SEQUENCE [LARGE SCALE GENOMIC DNA]</scope>
    <source>
        <strain evidence="2 3">CCUG 37842</strain>
    </source>
</reference>
<dbReference type="EMBL" id="AGEG01000012">
    <property type="protein sequence ID" value="EHR36926.1"/>
    <property type="molecule type" value="Genomic_DNA"/>
</dbReference>
<dbReference type="Gene3D" id="3.40.50.300">
    <property type="entry name" value="P-loop containing nucleotide triphosphate hydrolases"/>
    <property type="match status" value="2"/>
</dbReference>
<dbReference type="eggNOG" id="COG0433">
    <property type="taxonomic scope" value="Bacteria"/>
</dbReference>
<dbReference type="SUPFAM" id="SSF52540">
    <property type="entry name" value="P-loop containing nucleoside triphosphate hydrolases"/>
    <property type="match status" value="1"/>
</dbReference>
<dbReference type="InterPro" id="IPR051162">
    <property type="entry name" value="T4SS_component"/>
</dbReference>
<dbReference type="HOGENOM" id="CLU_028164_1_1_9"/>
<dbReference type="PANTHER" id="PTHR30121">
    <property type="entry name" value="UNCHARACTERIZED PROTEIN YJGR-RELATED"/>
    <property type="match status" value="1"/>
</dbReference>
<dbReference type="PATRIC" id="fig|883113.3.peg.956"/>
<comment type="caution">
    <text evidence="2">The sequence shown here is derived from an EMBL/GenBank/DDBJ whole genome shotgun (WGS) entry which is preliminary data.</text>
</comment>
<dbReference type="AlphaFoldDB" id="H3NJC2"/>
<dbReference type="Pfam" id="PF05872">
    <property type="entry name" value="HerA_C"/>
    <property type="match status" value="1"/>
</dbReference>
<dbReference type="STRING" id="883113.HMPREF9708_00961"/>
<proteinExistence type="predicted"/>
<name>H3NJC2_9LACT</name>
<evidence type="ECO:0000313" key="2">
    <source>
        <dbReference type="EMBL" id="EHR36926.1"/>
    </source>
</evidence>
<organism evidence="2 3">
    <name type="scientific">Facklamia languida CCUG 37842</name>
    <dbReference type="NCBI Taxonomy" id="883113"/>
    <lineage>
        <taxon>Bacteria</taxon>
        <taxon>Bacillati</taxon>
        <taxon>Bacillota</taxon>
        <taxon>Bacilli</taxon>
        <taxon>Lactobacillales</taxon>
        <taxon>Aerococcaceae</taxon>
        <taxon>Facklamia</taxon>
    </lineage>
</organism>
<dbReference type="Proteomes" id="UP000006190">
    <property type="component" value="Unassembled WGS sequence"/>
</dbReference>
<dbReference type="InterPro" id="IPR027417">
    <property type="entry name" value="P-loop_NTPase"/>
</dbReference>
<gene>
    <name evidence="2" type="ORF">HMPREF9708_00961</name>
</gene>
<keyword evidence="3" id="KW-1185">Reference proteome</keyword>
<dbReference type="OrthoDB" id="9758751at2"/>
<dbReference type="InterPro" id="IPR033186">
    <property type="entry name" value="HerA_C"/>
</dbReference>
<feature type="domain" description="Helicase HerA-like C-terminal" evidence="1">
    <location>
        <begin position="10"/>
        <end position="507"/>
    </location>
</feature>
<sequence>MEQSFIFGYGDQPVSLTLSQLNRHGLIAGATGTGKTMSLKVIAELLSQAGIPVFLSDVKGDLASLAQIGDTEGLAERLQATHYQDFENQSFPIEIFDALGVDGVPLRTTVSEMGPLLIAKLLGLNETQTSILNVVFSIADEQGLLLIDLTDLRALLNYVGEHAKELKDSYGTISTASIGVILRSIVVLEQEGGHAFFGEPSFEIQDLMQQDESGRGIINILNATKLYQTPTLYATVLLALLGELYEELPEVGDLDQPKLVFFFDEAHVLFEDSPKVLVDKIELIVRLIRSKGVGVFFVTQNPLDIPDKVSSQLGNRIQHGLRAYTPKELKVVKAVSETFRQSEDHPIDLAKTIQELATGCAVVSTLDPAGVPSVAQEVMIYPPMSKRGLIDPQVKLKVINQSNLLTKYLEPVDRESAHEQLEQAMAATQAEMIDQADQAQAEVTIEPDSDANQRIKELEAALAKEVKKKQPTSRRTDSNLDRFTKNLMSQVGREIGRTITRSITGMFKK</sequence>
<protein>
    <recommendedName>
        <fullName evidence="1">Helicase HerA-like C-terminal domain-containing protein</fullName>
    </recommendedName>
</protein>
<evidence type="ECO:0000313" key="3">
    <source>
        <dbReference type="Proteomes" id="UP000006190"/>
    </source>
</evidence>
<dbReference type="PANTHER" id="PTHR30121:SF6">
    <property type="entry name" value="SLR6007 PROTEIN"/>
    <property type="match status" value="1"/>
</dbReference>
<dbReference type="RefSeq" id="WP_006309096.1">
    <property type="nucleotide sequence ID" value="NZ_JH601133.1"/>
</dbReference>